<name>K2G4Q2_9BACT</name>
<evidence type="ECO:0000313" key="1">
    <source>
        <dbReference type="EMBL" id="EKE29302.1"/>
    </source>
</evidence>
<comment type="caution">
    <text evidence="1">The sequence shown here is derived from an EMBL/GenBank/DDBJ whole genome shotgun (WGS) entry which is preliminary data.</text>
</comment>
<accession>K2G4Q2</accession>
<organism evidence="1">
    <name type="scientific">uncultured bacterium</name>
    <name type="common">gcode 4</name>
    <dbReference type="NCBI Taxonomy" id="1234023"/>
    <lineage>
        <taxon>Bacteria</taxon>
        <taxon>environmental samples</taxon>
    </lineage>
</organism>
<protein>
    <submittedName>
        <fullName evidence="1">Uncharacterized protein</fullName>
    </submittedName>
</protein>
<sequence length="226" mass="27419">MQESYIPKWEENDFCASINLCTVRKTDNWISKIWIKYLTGEVREAELSEIINSDTFEWKKIIRIYSSWHIFLSEDLKKVFLVTTSKDWKTQHQFTWWSPMEEENKEVITNKDWAYKFDLNKVRANARIRTLNRTWVDVTEEYNDVPLVDWVLMENEEDWVVFFKLICLMHFIVKECDWKPWFTLNENVIWADWYDIDDLPNIANVAPNAYVVSKNAREIVENWEIL</sequence>
<reference evidence="1" key="1">
    <citation type="journal article" date="2012" name="Science">
        <title>Fermentation, hydrogen, and sulfur metabolism in multiple uncultivated bacterial phyla.</title>
        <authorList>
            <person name="Wrighton K.C."/>
            <person name="Thomas B.C."/>
            <person name="Sharon I."/>
            <person name="Miller C.S."/>
            <person name="Castelle C.J."/>
            <person name="VerBerkmoes N.C."/>
            <person name="Wilkins M.J."/>
            <person name="Hettich R.L."/>
            <person name="Lipton M.S."/>
            <person name="Williams K.H."/>
            <person name="Long P.E."/>
            <person name="Banfield J.F."/>
        </authorList>
    </citation>
    <scope>NUCLEOTIDE SEQUENCE [LARGE SCALE GENOMIC DNA]</scope>
</reference>
<dbReference type="AlphaFoldDB" id="K2G4Q2"/>
<gene>
    <name evidence="1" type="ORF">ACD_2C00193G0023</name>
</gene>
<proteinExistence type="predicted"/>
<dbReference type="EMBL" id="AMFJ01000193">
    <property type="protein sequence ID" value="EKE29302.1"/>
    <property type="molecule type" value="Genomic_DNA"/>
</dbReference>